<feature type="transmembrane region" description="Helical" evidence="1">
    <location>
        <begin position="272"/>
        <end position="292"/>
    </location>
</feature>
<dbReference type="EMBL" id="CP132508">
    <property type="protein sequence ID" value="WPD18473.1"/>
    <property type="molecule type" value="Genomic_DNA"/>
</dbReference>
<protein>
    <submittedName>
        <fullName evidence="2">Uncharacterized protein</fullName>
    </submittedName>
</protein>
<feature type="transmembrane region" description="Helical" evidence="1">
    <location>
        <begin position="20"/>
        <end position="41"/>
    </location>
</feature>
<evidence type="ECO:0000313" key="2">
    <source>
        <dbReference type="EMBL" id="WPD18473.1"/>
    </source>
</evidence>
<feature type="transmembrane region" description="Helical" evidence="1">
    <location>
        <begin position="87"/>
        <end position="105"/>
    </location>
</feature>
<keyword evidence="3" id="KW-1185">Reference proteome</keyword>
<feature type="transmembrane region" description="Helical" evidence="1">
    <location>
        <begin position="53"/>
        <end position="75"/>
    </location>
</feature>
<proteinExistence type="predicted"/>
<dbReference type="RefSeq" id="WP_318750308.1">
    <property type="nucleotide sequence ID" value="NZ_CP132508.1"/>
</dbReference>
<name>A0ABZ0QN58_9FIRM</name>
<keyword evidence="1" id="KW-0812">Transmembrane</keyword>
<reference evidence="2 3" key="1">
    <citation type="submission" date="2023-08" db="EMBL/GenBank/DDBJ databases">
        <title>Genome sequence of Thermaerobacter compostii strain Ins1, a spore-forming filamentous bacterium isolated from a deep geothermal reservoir.</title>
        <authorList>
            <person name="Bregnard D."/>
            <person name="Gonzalez D."/>
            <person name="Junier P."/>
        </authorList>
    </citation>
    <scope>NUCLEOTIDE SEQUENCE [LARGE SCALE GENOMIC DNA]</scope>
    <source>
        <strain evidence="2 3">Ins1</strain>
    </source>
</reference>
<keyword evidence="1" id="KW-0472">Membrane</keyword>
<feature type="transmembrane region" description="Helical" evidence="1">
    <location>
        <begin position="117"/>
        <end position="140"/>
    </location>
</feature>
<dbReference type="Proteomes" id="UP001304683">
    <property type="component" value="Chromosome"/>
</dbReference>
<organism evidence="2 3">
    <name type="scientific">Thermaerobacter composti</name>
    <dbReference type="NCBI Taxonomy" id="554949"/>
    <lineage>
        <taxon>Bacteria</taxon>
        <taxon>Bacillati</taxon>
        <taxon>Bacillota</taxon>
        <taxon>Clostridia</taxon>
        <taxon>Eubacteriales</taxon>
        <taxon>Clostridiales Family XVII. Incertae Sedis</taxon>
        <taxon>Thermaerobacter</taxon>
    </lineage>
</organism>
<gene>
    <name evidence="2" type="ORF">Q5761_08870</name>
</gene>
<sequence>MHEHLTHAVETGHGSPWPWLVLVLLGAYHGLNPAMGWLFAVALGMQARSGRRVVWALLPIGLGHALSVALVLALLWGARAVLPAVPLRYGVAALLVGYGLFHLFRSRHAGGRVGMQVGFAGLVLWSFLMATAHGAGLMLAPLVWWAGPGPGGAIPAAPDAAAPAAAPAAGPAGATAGAAAAATVGVEHGTHLAGADGSAFVAAAGGTAAAGSGLGAGPGAAAGFALGSGLGSWAGVLLAAAVHAASMLVVAGAVALLVYYRFGLFFLRRAWVNVDLVWAVAMVASGLAVALVG</sequence>
<evidence type="ECO:0000256" key="1">
    <source>
        <dbReference type="SAM" id="Phobius"/>
    </source>
</evidence>
<accession>A0ABZ0QN58</accession>
<keyword evidence="1" id="KW-1133">Transmembrane helix</keyword>
<evidence type="ECO:0000313" key="3">
    <source>
        <dbReference type="Proteomes" id="UP001304683"/>
    </source>
</evidence>
<feature type="transmembrane region" description="Helical" evidence="1">
    <location>
        <begin position="233"/>
        <end position="260"/>
    </location>
</feature>